<sequence length="367" mass="41129">MRRLFFPKPSMASSILAPSHFYSLSIPSARLCPPLHLISFLSSAGRRFTTASSASPTPLFALDDSSPDFSMPEKKEILHTDSKMLLKGLSYTELEKWVKARGYRPGQALMLWKRLYGDNVWAHSGDELEGLNKDFKKMLIEKAEFRALSLREILPSSDGTRKGMGEPLHNIDNVIKAANIMVDEQGLHFSPRKVTVSTSGLVPQLKRFLHDCNCALAVSLNATTDEVRNWIMPINRKYKLGLLLQTLREELRCKHNYKVLFEYVMLAGVNDSIEDAKRIVDLVQGIPCKINLISFNPHCGSQFRPTCKEKMIEFRNVLAAAGLTVLLRLSRGDDQMAACGQLGKPGTIQAPLLRVPDQFQMAMKLAP</sequence>
<organism evidence="8 9">
    <name type="scientific">Cucurbita moschata</name>
    <name type="common">Winter crookneck squash</name>
    <name type="synonym">Cucurbita pepo var. moschata</name>
    <dbReference type="NCBI Taxonomy" id="3662"/>
    <lineage>
        <taxon>Eukaryota</taxon>
        <taxon>Viridiplantae</taxon>
        <taxon>Streptophyta</taxon>
        <taxon>Embryophyta</taxon>
        <taxon>Tracheophyta</taxon>
        <taxon>Spermatophyta</taxon>
        <taxon>Magnoliopsida</taxon>
        <taxon>eudicotyledons</taxon>
        <taxon>Gunneridae</taxon>
        <taxon>Pentapetalae</taxon>
        <taxon>rosids</taxon>
        <taxon>fabids</taxon>
        <taxon>Cucurbitales</taxon>
        <taxon>Cucurbitaceae</taxon>
        <taxon>Cucurbiteae</taxon>
        <taxon>Cucurbita</taxon>
    </lineage>
</organism>
<evidence type="ECO:0000256" key="5">
    <source>
        <dbReference type="ARBA" id="ARBA00023004"/>
    </source>
</evidence>
<keyword evidence="6" id="KW-0411">Iron-sulfur</keyword>
<evidence type="ECO:0000256" key="4">
    <source>
        <dbReference type="ARBA" id="ARBA00022723"/>
    </source>
</evidence>
<dbReference type="InterPro" id="IPR058240">
    <property type="entry name" value="rSAM_sf"/>
</dbReference>
<name>A0A6J1HB98_CUCMO</name>
<dbReference type="AlphaFoldDB" id="A0A6J1HB98"/>
<dbReference type="Gene3D" id="3.20.20.70">
    <property type="entry name" value="Aldolase class I"/>
    <property type="match status" value="1"/>
</dbReference>
<protein>
    <submittedName>
        <fullName evidence="9">Uncharacterized protein LOC111462441 isoform X2</fullName>
    </submittedName>
</protein>
<dbReference type="PANTHER" id="PTHR30544">
    <property type="entry name" value="23S RRNA METHYLTRANSFERASE"/>
    <property type="match status" value="1"/>
</dbReference>
<dbReference type="GO" id="GO:0070475">
    <property type="term" value="P:rRNA base methylation"/>
    <property type="evidence" value="ECO:0007669"/>
    <property type="project" value="TreeGrafter"/>
</dbReference>
<dbReference type="GO" id="GO:0003824">
    <property type="term" value="F:catalytic activity"/>
    <property type="evidence" value="ECO:0007669"/>
    <property type="project" value="InterPro"/>
</dbReference>
<dbReference type="SUPFAM" id="SSF102114">
    <property type="entry name" value="Radical SAM enzymes"/>
    <property type="match status" value="1"/>
</dbReference>
<dbReference type="PANTHER" id="PTHR30544:SF9">
    <property type="entry name" value="RADICAL SAM SUPERFAMILY PROTEIN"/>
    <property type="match status" value="1"/>
</dbReference>
<dbReference type="FunFam" id="1.10.150.530:FF:000005">
    <property type="entry name" value="Radical SAM superfamily protein"/>
    <property type="match status" value="1"/>
</dbReference>
<keyword evidence="8" id="KW-1185">Reference proteome</keyword>
<dbReference type="Gene3D" id="1.10.150.530">
    <property type="match status" value="1"/>
</dbReference>
<dbReference type="Proteomes" id="UP000504609">
    <property type="component" value="Unplaced"/>
</dbReference>
<gene>
    <name evidence="9" type="primary">LOC111462441</name>
</gene>
<comment type="cofactor">
    <cofactor evidence="1">
        <name>[4Fe-4S] cluster</name>
        <dbReference type="ChEBI" id="CHEBI:49883"/>
    </cofactor>
</comment>
<evidence type="ECO:0000313" key="9">
    <source>
        <dbReference type="RefSeq" id="XP_022961771.1"/>
    </source>
</evidence>
<evidence type="ECO:0000256" key="1">
    <source>
        <dbReference type="ARBA" id="ARBA00001966"/>
    </source>
</evidence>
<dbReference type="PROSITE" id="PS51918">
    <property type="entry name" value="RADICAL_SAM"/>
    <property type="match status" value="1"/>
</dbReference>
<evidence type="ECO:0000256" key="3">
    <source>
        <dbReference type="ARBA" id="ARBA00022691"/>
    </source>
</evidence>
<dbReference type="GeneID" id="111462441"/>
<dbReference type="GO" id="GO:0051539">
    <property type="term" value="F:4 iron, 4 sulfur cluster binding"/>
    <property type="evidence" value="ECO:0007669"/>
    <property type="project" value="UniProtKB-KW"/>
</dbReference>
<evidence type="ECO:0000256" key="6">
    <source>
        <dbReference type="ARBA" id="ARBA00023014"/>
    </source>
</evidence>
<feature type="domain" description="Radical SAM core" evidence="7">
    <location>
        <begin position="101"/>
        <end position="334"/>
    </location>
</feature>
<keyword evidence="3" id="KW-0949">S-adenosyl-L-methionine</keyword>
<proteinExistence type="predicted"/>
<dbReference type="GO" id="GO:0030488">
    <property type="term" value="P:tRNA methylation"/>
    <property type="evidence" value="ECO:0007669"/>
    <property type="project" value="TreeGrafter"/>
</dbReference>
<evidence type="ECO:0000259" key="7">
    <source>
        <dbReference type="PROSITE" id="PS51918"/>
    </source>
</evidence>
<keyword evidence="5" id="KW-0408">Iron</keyword>
<accession>A0A6J1HB98</accession>
<reference evidence="9" key="1">
    <citation type="submission" date="2025-08" db="UniProtKB">
        <authorList>
            <consortium name="RefSeq"/>
        </authorList>
    </citation>
    <scope>IDENTIFICATION</scope>
    <source>
        <tissue evidence="9">Young leaves</tissue>
    </source>
</reference>
<dbReference type="InterPro" id="IPR040072">
    <property type="entry name" value="Methyltransferase_A"/>
</dbReference>
<dbReference type="InterPro" id="IPR013785">
    <property type="entry name" value="Aldolase_TIM"/>
</dbReference>
<keyword evidence="4" id="KW-0479">Metal-binding</keyword>
<evidence type="ECO:0000256" key="2">
    <source>
        <dbReference type="ARBA" id="ARBA00022485"/>
    </source>
</evidence>
<dbReference type="RefSeq" id="XP_022961771.1">
    <property type="nucleotide sequence ID" value="XM_023106003.1"/>
</dbReference>
<dbReference type="InterPro" id="IPR007197">
    <property type="entry name" value="rSAM"/>
</dbReference>
<evidence type="ECO:0000313" key="8">
    <source>
        <dbReference type="Proteomes" id="UP000504609"/>
    </source>
</evidence>
<keyword evidence="2" id="KW-0004">4Fe-4S</keyword>
<dbReference type="GO" id="GO:0046872">
    <property type="term" value="F:metal ion binding"/>
    <property type="evidence" value="ECO:0007669"/>
    <property type="project" value="UniProtKB-KW"/>
</dbReference>